<dbReference type="InterPro" id="IPR035364">
    <property type="entry name" value="Beta_sandwich_GH101"/>
</dbReference>
<evidence type="ECO:0000313" key="8">
    <source>
        <dbReference type="EMBL" id="KAA9302469.1"/>
    </source>
</evidence>
<dbReference type="Gene3D" id="2.60.40.1180">
    <property type="entry name" value="Golgi alpha-mannosidase II"/>
    <property type="match status" value="1"/>
</dbReference>
<name>A0A5N1GQD7_9LACT</name>
<sequence>MMLSSRNWKERKNRSQRQEPRYALRKTCYGLISCTIGLMIASQSQTVVAAEDSASETYSTTSQSQDTASEDLREAEASSREASSPAPEQAKPEETVKEEVDPTSAEGETEARASRSADTESLSPEEQAANEWQQVTEKGNKEIVEEEGTRYLRLSTEAESLYVKEGMKANEDGSANYTLNFVDRTEGPGTQFGLFLGRDQADHHLYVGYDPEGWFWSYRSPEREDKLVNHRTEAPSRDEKNQVLISLKADGQLNASNNGVKLFDTINLPQSVMDNLKANPQAYLQVKATDQGSSIIDVKTDNQEDVSLPVDEEIETGPAIADEDVTYDTLESEDLQIKIDQAFPRIHSYHYKGGQLYGQVQPTNVIRINHLDFVPEVSYQKIDASTAQYVLDVQSEDRLIDAAITYQIKVDDNKVHFDVVDIHNRHNIMPGQSIDHPLQLILTVDLPGNYLVSASSKEAGSRFDGARMSTNTHQSGDVHLDVTNPMIDVPSTGFMYGFVSNPKLAAGVWSNSQYNYGGGGNDYTRLTVGKETYGDTNYLGITSSPYIYQLSYGDKVLPERTWDLPKATIVLSTDRNDDQVVDWQDAAIAYRDVMNNPQGWEDVPDLVAYRIAMNFGSQAQNPFLMTLDGIKKVYLHTDGLGQSVLLKGYGSEGHDSGHLDYANIGQRMGGVEDFKKLLHWAKDYGAKLGIHVNASETYPESKYFEPERLRKNPDGSYAYGWNWLDQGVNIQADYDLAHGRYDRFKDLRELIGDDLDFIYVDVWGNGQSGDNSAWATHQLAKEINDLGWRAAFEWGYAGEYDSTFQHWAADLTYGGYSLKGINSPITRFIRNHQKDAWVGHFPSYGGAAVAPLLFGYDMMDFEGWQGRSDYKGYIQNLFETNVPTKFIQHFKVTRWENGEPVKMSDNGETYYWTPEMRIDLEDDDKNHLTIERASNDVNHPDYQRRIMTLNGRKILDGNSYLIPWKWDQNGQLLPADKQKMYYYAGQDQATTWTVADTLAADQVYVYELTDLGLANPQKVDVSAGQIHLQLKGGTPYVLYTQPQKPKQVTYGQGEAVIDPGFNSGTLSHWHIEGQSDGAKIERSQGDNPMLSFTNKQEGVSLSQELTGLKAGQSYALSLGIDNRSNQPLEVIIRQGDKTWRQVAGQSVAPNYVKAYAHNTLPKNATVNNTSYFQDAFLYFTPADDVSPIYLTLKRPAADQKTYVDDIRVVENQSNLFDNQHDTKDARVFFQDFEQVAHGIYPFVIGPIEGVEDNRTHLSEKNAPYTQRGFNGKVISDVIDGKWSVKTNGLVGANNLVYRTIPQTLRFKPGRDYEVSFQYEAGSDGTYAFVIGNGEYKGPEDLIIHPLSNTWEDSSEPKTVTFSLTGADNGQTYIGIFSTAKAADTKGKSGGEANFASYKDFMLDNLKVTALLSEEELKAEVQERIQDRLDQAQVHNPEAYTPDSLAAYQEALEALQQADIDQLSRDQVDALIEELDRAESNLVRRPVTEEEDPGSADGSEDQELEPRPDDSSSDQEIENEDTDQMPDQDQASGDQVDQEASETSDSAANEIKDQAHPSPSPAVKAEDEPTSDPLKESPESSRDQAKEPRKVKVSSRLNTEGQSKGLKGLGSPRTSTPSPAYQLAGDKQGNELPATGAGYTSLQVLISGLSALSLGAFFLTRKSKERK</sequence>
<dbReference type="Gene3D" id="1.20.1270.90">
    <property type="entry name" value="AF1782-like"/>
    <property type="match status" value="1"/>
</dbReference>
<evidence type="ECO:0000256" key="3">
    <source>
        <dbReference type="ARBA" id="ARBA00022729"/>
    </source>
</evidence>
<dbReference type="Pfam" id="PF17995">
    <property type="entry name" value="GH101_N"/>
    <property type="match status" value="1"/>
</dbReference>
<protein>
    <submittedName>
        <fullName evidence="8">LPXTG cell wall anchor domain-containing protein</fullName>
    </submittedName>
</protein>
<evidence type="ECO:0000256" key="6">
    <source>
        <dbReference type="SAM" id="Phobius"/>
    </source>
</evidence>
<feature type="compositionally biased region" description="Polar residues" evidence="5">
    <location>
        <begin position="56"/>
        <end position="67"/>
    </location>
</feature>
<gene>
    <name evidence="8" type="ORF">F6I03_00790</name>
</gene>
<keyword evidence="6" id="KW-0812">Transmembrane</keyword>
<dbReference type="InterPro" id="IPR049314">
    <property type="entry name" value="GH101_dom-5"/>
</dbReference>
<feature type="compositionally biased region" description="Acidic residues" evidence="5">
    <location>
        <begin position="1488"/>
        <end position="1502"/>
    </location>
</feature>
<organism evidence="8 9">
    <name type="scientific">Aerococcus sanguinicola</name>
    <dbReference type="NCBI Taxonomy" id="119206"/>
    <lineage>
        <taxon>Bacteria</taxon>
        <taxon>Bacillati</taxon>
        <taxon>Bacillota</taxon>
        <taxon>Bacilli</taxon>
        <taxon>Lactobacillales</taxon>
        <taxon>Aerococcaceae</taxon>
        <taxon>Aerococcus</taxon>
    </lineage>
</organism>
<dbReference type="EMBL" id="VYWO01000001">
    <property type="protein sequence ID" value="KAA9302469.1"/>
    <property type="molecule type" value="Genomic_DNA"/>
</dbReference>
<dbReference type="PROSITE" id="PS50847">
    <property type="entry name" value="GRAM_POS_ANCHORING"/>
    <property type="match status" value="1"/>
</dbReference>
<dbReference type="CDD" id="cd14244">
    <property type="entry name" value="GH_101_like"/>
    <property type="match status" value="1"/>
</dbReference>
<dbReference type="InterPro" id="IPR019931">
    <property type="entry name" value="LPXTG_anchor"/>
</dbReference>
<feature type="compositionally biased region" description="Basic and acidic residues" evidence="5">
    <location>
        <begin position="70"/>
        <end position="79"/>
    </location>
</feature>
<feature type="compositionally biased region" description="Basic and acidic residues" evidence="5">
    <location>
        <begin position="109"/>
        <end position="118"/>
    </location>
</feature>
<dbReference type="Gene3D" id="2.70.98.10">
    <property type="match status" value="1"/>
</dbReference>
<dbReference type="InterPro" id="IPR040633">
    <property type="entry name" value="Gal_mutarotas_3"/>
</dbReference>
<dbReference type="GO" id="GO:0033926">
    <property type="term" value="F:endo-alpha-N-acetylgalactosaminidase activity"/>
    <property type="evidence" value="ECO:0007669"/>
    <property type="project" value="InterPro"/>
</dbReference>
<keyword evidence="3" id="KW-0732">Signal</keyword>
<feature type="compositionally biased region" description="Basic and acidic residues" evidence="5">
    <location>
        <begin position="90"/>
        <end position="100"/>
    </location>
</feature>
<feature type="domain" description="Gram-positive cocci surface proteins LPxTG" evidence="7">
    <location>
        <begin position="1631"/>
        <end position="1666"/>
    </location>
</feature>
<dbReference type="InterPro" id="IPR025706">
    <property type="entry name" value="Endoa_GalNAc"/>
</dbReference>
<dbReference type="InterPro" id="IPR040575">
    <property type="entry name" value="GH101_N"/>
</dbReference>
<accession>A0A5N1GQD7</accession>
<dbReference type="Proteomes" id="UP000327148">
    <property type="component" value="Unassembled WGS sequence"/>
</dbReference>
<feature type="transmembrane region" description="Helical" evidence="6">
    <location>
        <begin position="1636"/>
        <end position="1658"/>
    </location>
</feature>
<dbReference type="GO" id="GO:0030246">
    <property type="term" value="F:carbohydrate binding"/>
    <property type="evidence" value="ECO:0007669"/>
    <property type="project" value="InterPro"/>
</dbReference>
<evidence type="ECO:0000256" key="4">
    <source>
        <dbReference type="ARBA" id="ARBA00023088"/>
    </source>
</evidence>
<dbReference type="Pfam" id="PF17451">
    <property type="entry name" value="Glyco_hyd_101C"/>
    <property type="match status" value="1"/>
</dbReference>
<comment type="caution">
    <text evidence="8">The sequence shown here is derived from an EMBL/GenBank/DDBJ whole genome shotgun (WGS) entry which is preliminary data.</text>
</comment>
<feature type="compositionally biased region" description="Basic and acidic residues" evidence="5">
    <location>
        <begin position="1572"/>
        <end position="1589"/>
    </location>
</feature>
<evidence type="ECO:0000256" key="5">
    <source>
        <dbReference type="SAM" id="MobiDB-lite"/>
    </source>
</evidence>
<dbReference type="Pfam" id="PF17974">
    <property type="entry name" value="GalBD_like"/>
    <property type="match status" value="1"/>
</dbReference>
<dbReference type="OrthoDB" id="1095434at2"/>
<dbReference type="InterPro" id="IPR040502">
    <property type="entry name" value="GH101_dom-6"/>
</dbReference>
<evidence type="ECO:0000256" key="2">
    <source>
        <dbReference type="ARBA" id="ARBA00022525"/>
    </source>
</evidence>
<feature type="region of interest" description="Disordered" evidence="5">
    <location>
        <begin position="56"/>
        <end position="141"/>
    </location>
</feature>
<dbReference type="InterPro" id="IPR013780">
    <property type="entry name" value="Glyco_hydro_b"/>
</dbReference>
<evidence type="ECO:0000256" key="1">
    <source>
        <dbReference type="ARBA" id="ARBA00022512"/>
    </source>
</evidence>
<keyword evidence="6" id="KW-0472">Membrane</keyword>
<dbReference type="Gene3D" id="2.60.120.260">
    <property type="entry name" value="Galactose-binding domain-like"/>
    <property type="match status" value="2"/>
</dbReference>
<dbReference type="RefSeq" id="WP_070430920.1">
    <property type="nucleotide sequence ID" value="NZ_VYWO01000001.1"/>
</dbReference>
<keyword evidence="6" id="KW-1133">Transmembrane helix</keyword>
<keyword evidence="4" id="KW-0572">Peptidoglycan-anchor</keyword>
<feature type="region of interest" description="Disordered" evidence="5">
    <location>
        <begin position="1481"/>
        <end position="1628"/>
    </location>
</feature>
<dbReference type="NCBIfam" id="TIGR01167">
    <property type="entry name" value="LPXTG_anchor"/>
    <property type="match status" value="1"/>
</dbReference>
<feature type="compositionally biased region" description="Polar residues" evidence="5">
    <location>
        <begin position="119"/>
        <end position="137"/>
    </location>
</feature>
<keyword evidence="2" id="KW-0964">Secreted</keyword>
<dbReference type="Pfam" id="PF12905">
    <property type="entry name" value="Glyco_hydro_101"/>
    <property type="match status" value="1"/>
</dbReference>
<dbReference type="Gene3D" id="3.20.20.80">
    <property type="entry name" value="Glycosidases"/>
    <property type="match status" value="1"/>
</dbReference>
<evidence type="ECO:0000313" key="9">
    <source>
        <dbReference type="Proteomes" id="UP000327148"/>
    </source>
</evidence>
<evidence type="ECO:0000259" key="7">
    <source>
        <dbReference type="PROSITE" id="PS50847"/>
    </source>
</evidence>
<dbReference type="Gene3D" id="2.60.120.870">
    <property type="match status" value="1"/>
</dbReference>
<dbReference type="InterPro" id="IPR014718">
    <property type="entry name" value="GH-type_carb-bd"/>
</dbReference>
<proteinExistence type="predicted"/>
<reference evidence="8 9" key="1">
    <citation type="submission" date="2019-09" db="EMBL/GenBank/DDBJ databases">
        <title>Draft genome sequence assemblies of isolates from the urinary tract.</title>
        <authorList>
            <person name="Mores C.R."/>
            <person name="Putonti C."/>
            <person name="Wolfe A.J."/>
        </authorList>
    </citation>
    <scope>NUCLEOTIDE SEQUENCE [LARGE SCALE GENOMIC DNA]</scope>
    <source>
        <strain evidence="8 9">UMB623</strain>
    </source>
</reference>
<dbReference type="Pfam" id="PF21466">
    <property type="entry name" value="GH101_dom-5"/>
    <property type="match status" value="1"/>
</dbReference>
<keyword evidence="1" id="KW-0134">Cell wall</keyword>
<dbReference type="Pfam" id="PF18080">
    <property type="entry name" value="Gal_mutarotas_3"/>
    <property type="match status" value="1"/>
</dbReference>
<feature type="compositionally biased region" description="Acidic residues" evidence="5">
    <location>
        <begin position="1510"/>
        <end position="1525"/>
    </location>
</feature>